<dbReference type="SUPFAM" id="SSF103506">
    <property type="entry name" value="Mitochondrial carrier"/>
    <property type="match status" value="1"/>
</dbReference>
<keyword evidence="4 8" id="KW-0812">Transmembrane</keyword>
<feature type="compositionally biased region" description="Polar residues" evidence="10">
    <location>
        <begin position="191"/>
        <end position="204"/>
    </location>
</feature>
<evidence type="ECO:0000256" key="11">
    <source>
        <dbReference type="SAM" id="Phobius"/>
    </source>
</evidence>
<sequence>MTSTLPPLVQALSGAVGSASASALTYPLDLIMTRLQLDSSEKAKRRGGVKGGLRLLLLIVYGSKRKQRPGLGWRALYDGLQSDLFATMLSNFFYFYFYSFLRTMSTHGLEASITLPALRRVLRLQEGKSKNKHHQPSLLEDILLGFVAGVASRAVSTPLNIITLRLQEERADEEDDDESGSDSGSERALSPSLSETAEGVQSPSPKKKKEDMGILEIARMIYEEEGIRGFWKGFGTSALLSINPSITLAFFQLFRKAVVYSRKVPPNGHVSENLKPIEAFFVGAIANSIASSILYPLILAKKRLQSGAGTSPNATLLDVLRDAYQGKYDPHSTSPTSADGLQASRPAARRAKSSRYGKGLQEAGRMEGIEGLYQGLQMQILKGFFNQGTTFLVKGRIELLVVAAYLRRRAAAS</sequence>
<gene>
    <name evidence="12" type="ORF">DFP72DRAFT_1062169</name>
</gene>
<dbReference type="Pfam" id="PF00153">
    <property type="entry name" value="Mito_carr"/>
    <property type="match status" value="3"/>
</dbReference>
<keyword evidence="3 9" id="KW-0813">Transport</keyword>
<dbReference type="EMBL" id="JACGCI010000010">
    <property type="protein sequence ID" value="KAF6761143.1"/>
    <property type="molecule type" value="Genomic_DNA"/>
</dbReference>
<protein>
    <submittedName>
        <fullName evidence="12">Mitochondrial carrier domain-containing protein</fullName>
    </submittedName>
</protein>
<evidence type="ECO:0000256" key="2">
    <source>
        <dbReference type="ARBA" id="ARBA00006375"/>
    </source>
</evidence>
<feature type="region of interest" description="Disordered" evidence="10">
    <location>
        <begin position="168"/>
        <end position="210"/>
    </location>
</feature>
<feature type="transmembrane region" description="Helical" evidence="11">
    <location>
        <begin position="279"/>
        <end position="298"/>
    </location>
</feature>
<feature type="compositionally biased region" description="Acidic residues" evidence="10">
    <location>
        <begin position="170"/>
        <end position="180"/>
    </location>
</feature>
<evidence type="ECO:0000313" key="12">
    <source>
        <dbReference type="EMBL" id="KAF6761143.1"/>
    </source>
</evidence>
<dbReference type="InterPro" id="IPR023395">
    <property type="entry name" value="MCP_dom_sf"/>
</dbReference>
<accession>A0A8H6I924</accession>
<evidence type="ECO:0000256" key="8">
    <source>
        <dbReference type="PROSITE-ProRule" id="PRU00282"/>
    </source>
</evidence>
<evidence type="ECO:0000256" key="4">
    <source>
        <dbReference type="ARBA" id="ARBA00022692"/>
    </source>
</evidence>
<comment type="subcellular location">
    <subcellularLocation>
        <location evidence="1">Membrane</location>
        <topology evidence="1">Multi-pass membrane protein</topology>
    </subcellularLocation>
</comment>
<feature type="region of interest" description="Disordered" evidence="10">
    <location>
        <begin position="328"/>
        <end position="358"/>
    </location>
</feature>
<evidence type="ECO:0000313" key="13">
    <source>
        <dbReference type="Proteomes" id="UP000521943"/>
    </source>
</evidence>
<keyword evidence="7 8" id="KW-0472">Membrane</keyword>
<dbReference type="GO" id="GO:0015217">
    <property type="term" value="F:ADP transmembrane transporter activity"/>
    <property type="evidence" value="ECO:0007669"/>
    <property type="project" value="TreeGrafter"/>
</dbReference>
<dbReference type="OrthoDB" id="18574at2759"/>
<dbReference type="Gene3D" id="1.50.40.10">
    <property type="entry name" value="Mitochondrial carrier domain"/>
    <property type="match status" value="1"/>
</dbReference>
<feature type="transmembrane region" description="Helical" evidence="11">
    <location>
        <begin position="84"/>
        <end position="101"/>
    </location>
</feature>
<organism evidence="12 13">
    <name type="scientific">Ephemerocybe angulata</name>
    <dbReference type="NCBI Taxonomy" id="980116"/>
    <lineage>
        <taxon>Eukaryota</taxon>
        <taxon>Fungi</taxon>
        <taxon>Dikarya</taxon>
        <taxon>Basidiomycota</taxon>
        <taxon>Agaricomycotina</taxon>
        <taxon>Agaricomycetes</taxon>
        <taxon>Agaricomycetidae</taxon>
        <taxon>Agaricales</taxon>
        <taxon>Agaricineae</taxon>
        <taxon>Psathyrellaceae</taxon>
        <taxon>Ephemerocybe</taxon>
    </lineage>
</organism>
<dbReference type="PANTHER" id="PTHR45939">
    <property type="entry name" value="PEROXISOMAL MEMBRANE PROTEIN PMP34-RELATED"/>
    <property type="match status" value="1"/>
</dbReference>
<dbReference type="Proteomes" id="UP000521943">
    <property type="component" value="Unassembled WGS sequence"/>
</dbReference>
<evidence type="ECO:0000256" key="1">
    <source>
        <dbReference type="ARBA" id="ARBA00004141"/>
    </source>
</evidence>
<keyword evidence="5" id="KW-0677">Repeat</keyword>
<keyword evidence="6 11" id="KW-1133">Transmembrane helix</keyword>
<dbReference type="PROSITE" id="PS50920">
    <property type="entry name" value="SOLCAR"/>
    <property type="match status" value="3"/>
</dbReference>
<proteinExistence type="inferred from homology"/>
<comment type="caution">
    <text evidence="12">The sequence shown here is derived from an EMBL/GenBank/DDBJ whole genome shotgun (WGS) entry which is preliminary data.</text>
</comment>
<evidence type="ECO:0000256" key="10">
    <source>
        <dbReference type="SAM" id="MobiDB-lite"/>
    </source>
</evidence>
<feature type="repeat" description="Solcar" evidence="8">
    <location>
        <begin position="5"/>
        <end position="104"/>
    </location>
</feature>
<evidence type="ECO:0000256" key="6">
    <source>
        <dbReference type="ARBA" id="ARBA00022989"/>
    </source>
</evidence>
<feature type="repeat" description="Solcar" evidence="8">
    <location>
        <begin position="274"/>
        <end position="400"/>
    </location>
</feature>
<evidence type="ECO:0000256" key="9">
    <source>
        <dbReference type="RuleBase" id="RU000488"/>
    </source>
</evidence>
<comment type="similarity">
    <text evidence="2 9">Belongs to the mitochondrial carrier (TC 2.A.29) family.</text>
</comment>
<evidence type="ECO:0000256" key="3">
    <source>
        <dbReference type="ARBA" id="ARBA00022448"/>
    </source>
</evidence>
<dbReference type="AlphaFoldDB" id="A0A8H6I924"/>
<feature type="transmembrane region" description="Helical" evidence="11">
    <location>
        <begin position="229"/>
        <end position="254"/>
    </location>
</feature>
<dbReference type="InterPro" id="IPR052217">
    <property type="entry name" value="Mito/Peroxisomal_Carrier"/>
</dbReference>
<reference evidence="12 13" key="1">
    <citation type="submission" date="2020-07" db="EMBL/GenBank/DDBJ databases">
        <title>Comparative genomics of pyrophilous fungi reveals a link between fire events and developmental genes.</title>
        <authorList>
            <consortium name="DOE Joint Genome Institute"/>
            <person name="Steindorff A.S."/>
            <person name="Carver A."/>
            <person name="Calhoun S."/>
            <person name="Stillman K."/>
            <person name="Liu H."/>
            <person name="Lipzen A."/>
            <person name="Pangilinan J."/>
            <person name="Labutti K."/>
            <person name="Bruns T.D."/>
            <person name="Grigoriev I.V."/>
        </authorList>
    </citation>
    <scope>NUCLEOTIDE SEQUENCE [LARGE SCALE GENOMIC DNA]</scope>
    <source>
        <strain evidence="12 13">CBS 144469</strain>
    </source>
</reference>
<name>A0A8H6I924_9AGAR</name>
<dbReference type="PANTHER" id="PTHR45939:SF2">
    <property type="entry name" value="CARRIER PROTEIN, PUTATIVE (AFU_ORTHOLOGUE AFUA_2G13870)-RELATED"/>
    <property type="match status" value="1"/>
</dbReference>
<dbReference type="InterPro" id="IPR018108">
    <property type="entry name" value="MCP_transmembrane"/>
</dbReference>
<evidence type="ECO:0000256" key="7">
    <source>
        <dbReference type="ARBA" id="ARBA00023136"/>
    </source>
</evidence>
<feature type="repeat" description="Solcar" evidence="8">
    <location>
        <begin position="136"/>
        <end position="257"/>
    </location>
</feature>
<evidence type="ECO:0000256" key="5">
    <source>
        <dbReference type="ARBA" id="ARBA00022737"/>
    </source>
</evidence>
<dbReference type="GO" id="GO:0016020">
    <property type="term" value="C:membrane"/>
    <property type="evidence" value="ECO:0007669"/>
    <property type="project" value="UniProtKB-SubCell"/>
</dbReference>
<keyword evidence="13" id="KW-1185">Reference proteome</keyword>